<sequence>MTRDVSGGFPVNYIFNHYNNTGFISSCDMNSLFVIALENNESGFVLCCPFCLFIRKWHIYYRSDVLFSMHSS</sequence>
<dbReference type="PROSITE" id="PS51257">
    <property type="entry name" value="PROKAR_LIPOPROTEIN"/>
    <property type="match status" value="1"/>
</dbReference>
<organism evidence="1 2">
    <name type="scientific">Bacillus cereus</name>
    <dbReference type="NCBI Taxonomy" id="1396"/>
    <lineage>
        <taxon>Bacteria</taxon>
        <taxon>Bacillati</taxon>
        <taxon>Bacillota</taxon>
        <taxon>Bacilli</taxon>
        <taxon>Bacillales</taxon>
        <taxon>Bacillaceae</taxon>
        <taxon>Bacillus</taxon>
        <taxon>Bacillus cereus group</taxon>
    </lineage>
</organism>
<dbReference type="EMBL" id="NUMG01000005">
    <property type="protein sequence ID" value="PGU04636.1"/>
    <property type="molecule type" value="Genomic_DNA"/>
</dbReference>
<evidence type="ECO:0000313" key="1">
    <source>
        <dbReference type="EMBL" id="PGU04636.1"/>
    </source>
</evidence>
<proteinExistence type="predicted"/>
<dbReference type="AlphaFoldDB" id="A0A2C1LI47"/>
<comment type="caution">
    <text evidence="1">The sequence shown here is derived from an EMBL/GenBank/DDBJ whole genome shotgun (WGS) entry which is preliminary data.</text>
</comment>
<dbReference type="Proteomes" id="UP000225766">
    <property type="component" value="Unassembled WGS sequence"/>
</dbReference>
<gene>
    <name evidence="1" type="ORF">COD19_07595</name>
</gene>
<protein>
    <submittedName>
        <fullName evidence="1">Uncharacterized protein</fullName>
    </submittedName>
</protein>
<evidence type="ECO:0000313" key="2">
    <source>
        <dbReference type="Proteomes" id="UP000225766"/>
    </source>
</evidence>
<accession>A0A2C1LI47</accession>
<name>A0A2C1LI47_BACCE</name>
<reference evidence="1 2" key="1">
    <citation type="submission" date="2017-09" db="EMBL/GenBank/DDBJ databases">
        <title>Large-scale bioinformatics analysis of Bacillus genomes uncovers conserved roles of natural products in bacterial physiology.</title>
        <authorList>
            <consortium name="Agbiome Team Llc"/>
            <person name="Bleich R.M."/>
            <person name="Grubbs K.J."/>
            <person name="Santa Maria K.C."/>
            <person name="Allen S.E."/>
            <person name="Farag S."/>
            <person name="Shank E.A."/>
            <person name="Bowers A."/>
        </authorList>
    </citation>
    <scope>NUCLEOTIDE SEQUENCE [LARGE SCALE GENOMIC DNA]</scope>
    <source>
        <strain evidence="1 2">AFS040105</strain>
    </source>
</reference>